<gene>
    <name evidence="2" type="ORF">SE17_12435</name>
</gene>
<proteinExistence type="predicted"/>
<reference evidence="2 3" key="1">
    <citation type="submission" date="2015-09" db="EMBL/GenBank/DDBJ databases">
        <title>Draft genome sequence of Kouleothrix aurantiaca JCM 19913.</title>
        <authorList>
            <person name="Hemp J."/>
        </authorList>
    </citation>
    <scope>NUCLEOTIDE SEQUENCE [LARGE SCALE GENOMIC DNA]</scope>
    <source>
        <strain evidence="2 3">COM-B</strain>
    </source>
</reference>
<keyword evidence="3" id="KW-1185">Reference proteome</keyword>
<protein>
    <submittedName>
        <fullName evidence="2">Uncharacterized protein</fullName>
    </submittedName>
</protein>
<evidence type="ECO:0000256" key="1">
    <source>
        <dbReference type="SAM" id="MobiDB-lite"/>
    </source>
</evidence>
<organism evidence="2 3">
    <name type="scientific">Kouleothrix aurantiaca</name>
    <dbReference type="NCBI Taxonomy" id="186479"/>
    <lineage>
        <taxon>Bacteria</taxon>
        <taxon>Bacillati</taxon>
        <taxon>Chloroflexota</taxon>
        <taxon>Chloroflexia</taxon>
        <taxon>Chloroflexales</taxon>
        <taxon>Roseiflexineae</taxon>
        <taxon>Roseiflexaceae</taxon>
        <taxon>Kouleothrix</taxon>
    </lineage>
</organism>
<sequence length="173" mass="17604">MDTTTGRLTRKSASDSSTGSPDAGKVVALASNGKIDPTMIDSTALGGGGDAIVCTEALTAGDWVNIYLSGGVRKCRKALAQDATKPAHGFVTASYTSGATATVYRSGTNTKVPLTGFTASDIGAALFLSATTSGGSTKTPPSTSGQLLQRIGYISDVNSLVEVQLDFGYEIIL</sequence>
<dbReference type="AlphaFoldDB" id="A0A0P9DB33"/>
<name>A0A0P9DB33_9CHLR</name>
<dbReference type="Proteomes" id="UP000050509">
    <property type="component" value="Unassembled WGS sequence"/>
</dbReference>
<comment type="caution">
    <text evidence="2">The sequence shown here is derived from an EMBL/GenBank/DDBJ whole genome shotgun (WGS) entry which is preliminary data.</text>
</comment>
<accession>A0A0P9DB33</accession>
<dbReference type="EMBL" id="LJCR01000383">
    <property type="protein sequence ID" value="KPV52955.1"/>
    <property type="molecule type" value="Genomic_DNA"/>
</dbReference>
<evidence type="ECO:0000313" key="2">
    <source>
        <dbReference type="EMBL" id="KPV52955.1"/>
    </source>
</evidence>
<evidence type="ECO:0000313" key="3">
    <source>
        <dbReference type="Proteomes" id="UP000050509"/>
    </source>
</evidence>
<feature type="region of interest" description="Disordered" evidence="1">
    <location>
        <begin position="1"/>
        <end position="23"/>
    </location>
</feature>